<dbReference type="AlphaFoldDB" id="A0A9N9LM74"/>
<keyword evidence="3" id="KW-1185">Reference proteome</keyword>
<accession>A0A9N9LM74</accession>
<protein>
    <submittedName>
        <fullName evidence="2">Uncharacterized protein</fullName>
    </submittedName>
</protein>
<evidence type="ECO:0000313" key="2">
    <source>
        <dbReference type="EMBL" id="CAG8974061.1"/>
    </source>
</evidence>
<reference evidence="2" key="1">
    <citation type="submission" date="2021-07" db="EMBL/GenBank/DDBJ databases">
        <authorList>
            <person name="Durling M."/>
        </authorList>
    </citation>
    <scope>NUCLEOTIDE SEQUENCE</scope>
</reference>
<dbReference type="Proteomes" id="UP000701801">
    <property type="component" value="Unassembled WGS sequence"/>
</dbReference>
<organism evidence="2 3">
    <name type="scientific">Hymenoscyphus albidus</name>
    <dbReference type="NCBI Taxonomy" id="595503"/>
    <lineage>
        <taxon>Eukaryota</taxon>
        <taxon>Fungi</taxon>
        <taxon>Dikarya</taxon>
        <taxon>Ascomycota</taxon>
        <taxon>Pezizomycotina</taxon>
        <taxon>Leotiomycetes</taxon>
        <taxon>Helotiales</taxon>
        <taxon>Helotiaceae</taxon>
        <taxon>Hymenoscyphus</taxon>
    </lineage>
</organism>
<evidence type="ECO:0000256" key="1">
    <source>
        <dbReference type="SAM" id="MobiDB-lite"/>
    </source>
</evidence>
<proteinExistence type="predicted"/>
<gene>
    <name evidence="2" type="ORF">HYALB_00009563</name>
</gene>
<dbReference type="EMBL" id="CAJVRM010000090">
    <property type="protein sequence ID" value="CAG8974061.1"/>
    <property type="molecule type" value="Genomic_DNA"/>
</dbReference>
<evidence type="ECO:0000313" key="3">
    <source>
        <dbReference type="Proteomes" id="UP000701801"/>
    </source>
</evidence>
<feature type="region of interest" description="Disordered" evidence="1">
    <location>
        <begin position="35"/>
        <end position="62"/>
    </location>
</feature>
<sequence length="62" mass="7025">MAIAYGRIYGESWRMLIGDFRSTVSKISKEPSFVHVPPKLEGGRKRNDEAFAPPESEQADDR</sequence>
<comment type="caution">
    <text evidence="2">The sequence shown here is derived from an EMBL/GenBank/DDBJ whole genome shotgun (WGS) entry which is preliminary data.</text>
</comment>
<name>A0A9N9LM74_9HELO</name>